<dbReference type="InterPro" id="IPR017871">
    <property type="entry name" value="ABC_transporter-like_CS"/>
</dbReference>
<evidence type="ECO:0000256" key="3">
    <source>
        <dbReference type="ARBA" id="ARBA00022448"/>
    </source>
</evidence>
<proteinExistence type="inferred from homology"/>
<dbReference type="PANTHER" id="PTHR43553:SF24">
    <property type="entry name" value="ENERGY-COUPLING FACTOR TRANSPORTER ATP-BINDING PROTEIN ECFA1"/>
    <property type="match status" value="1"/>
</dbReference>
<dbReference type="GO" id="GO:0042626">
    <property type="term" value="F:ATPase-coupled transmembrane transporter activity"/>
    <property type="evidence" value="ECO:0007669"/>
    <property type="project" value="TreeGrafter"/>
</dbReference>
<evidence type="ECO:0000256" key="8">
    <source>
        <dbReference type="ARBA" id="ARBA00023136"/>
    </source>
</evidence>
<dbReference type="InterPro" id="IPR015856">
    <property type="entry name" value="ABC_transpr_CbiO/EcfA_su"/>
</dbReference>
<dbReference type="CDD" id="cd03225">
    <property type="entry name" value="ABC_cobalt_CbiO_domain1"/>
    <property type="match status" value="1"/>
</dbReference>
<dbReference type="InterPro" id="IPR003439">
    <property type="entry name" value="ABC_transporter-like_ATP-bd"/>
</dbReference>
<dbReference type="InterPro" id="IPR003593">
    <property type="entry name" value="AAA+_ATPase"/>
</dbReference>
<dbReference type="InterPro" id="IPR030947">
    <property type="entry name" value="EcfA_1"/>
</dbReference>
<dbReference type="GO" id="GO:0005524">
    <property type="term" value="F:ATP binding"/>
    <property type="evidence" value="ECO:0007669"/>
    <property type="project" value="UniProtKB-KW"/>
</dbReference>
<dbReference type="SUPFAM" id="SSF52540">
    <property type="entry name" value="P-loop containing nucleoside triphosphate hydrolases"/>
    <property type="match status" value="1"/>
</dbReference>
<dbReference type="AlphaFoldDB" id="A0A9E2NW69"/>
<dbReference type="InterPro" id="IPR050095">
    <property type="entry name" value="ECF_ABC_transporter_ATP-bd"/>
</dbReference>
<dbReference type="EMBL" id="JAHLFM010000040">
    <property type="protein sequence ID" value="MBU3831018.1"/>
    <property type="molecule type" value="Genomic_DNA"/>
</dbReference>
<protein>
    <submittedName>
        <fullName evidence="10">Energy-coupling factor transporter ATPase</fullName>
    </submittedName>
</protein>
<accession>A0A9E2NW69</accession>
<feature type="domain" description="ABC transporter" evidence="9">
    <location>
        <begin position="7"/>
        <end position="240"/>
    </location>
</feature>
<dbReference type="InterPro" id="IPR027417">
    <property type="entry name" value="P-loop_NTPase"/>
</dbReference>
<keyword evidence="4" id="KW-1003">Cell membrane</keyword>
<evidence type="ECO:0000256" key="5">
    <source>
        <dbReference type="ARBA" id="ARBA00022741"/>
    </source>
</evidence>
<comment type="similarity">
    <text evidence="2">Belongs to the ABC transporter superfamily.</text>
</comment>
<keyword evidence="6" id="KW-0067">ATP-binding</keyword>
<dbReference type="PROSITE" id="PS00211">
    <property type="entry name" value="ABC_TRANSPORTER_1"/>
    <property type="match status" value="1"/>
</dbReference>
<dbReference type="GO" id="GO:0043190">
    <property type="term" value="C:ATP-binding cassette (ABC) transporter complex"/>
    <property type="evidence" value="ECO:0007669"/>
    <property type="project" value="TreeGrafter"/>
</dbReference>
<keyword evidence="8" id="KW-0472">Membrane</keyword>
<name>A0A9E2NW69_9BACT</name>
<dbReference type="SMART" id="SM00382">
    <property type="entry name" value="AAA"/>
    <property type="match status" value="1"/>
</dbReference>
<evidence type="ECO:0000256" key="7">
    <source>
        <dbReference type="ARBA" id="ARBA00022967"/>
    </source>
</evidence>
<comment type="subcellular location">
    <subcellularLocation>
        <location evidence="1">Cell membrane</location>
    </subcellularLocation>
</comment>
<dbReference type="GO" id="GO:0016887">
    <property type="term" value="F:ATP hydrolysis activity"/>
    <property type="evidence" value="ECO:0007669"/>
    <property type="project" value="InterPro"/>
</dbReference>
<gene>
    <name evidence="10" type="ORF">H9897_02590</name>
</gene>
<dbReference type="Pfam" id="PF00005">
    <property type="entry name" value="ABC_tran"/>
    <property type="match status" value="1"/>
</dbReference>
<keyword evidence="7" id="KW-1278">Translocase</keyword>
<keyword evidence="3" id="KW-0813">Transport</keyword>
<reference evidence="10" key="2">
    <citation type="submission" date="2021-04" db="EMBL/GenBank/DDBJ databases">
        <authorList>
            <person name="Gilroy R."/>
        </authorList>
    </citation>
    <scope>NUCLEOTIDE SEQUENCE</scope>
    <source>
        <strain evidence="10">A5-1222</strain>
    </source>
</reference>
<reference evidence="10" key="1">
    <citation type="journal article" date="2021" name="PeerJ">
        <title>Extensive microbial diversity within the chicken gut microbiome revealed by metagenomics and culture.</title>
        <authorList>
            <person name="Gilroy R."/>
            <person name="Ravi A."/>
            <person name="Getino M."/>
            <person name="Pursley I."/>
            <person name="Horton D.L."/>
            <person name="Alikhan N.F."/>
            <person name="Baker D."/>
            <person name="Gharbi K."/>
            <person name="Hall N."/>
            <person name="Watson M."/>
            <person name="Adriaenssens E.M."/>
            <person name="Foster-Nyarko E."/>
            <person name="Jarju S."/>
            <person name="Secka A."/>
            <person name="Antonio M."/>
            <person name="Oren A."/>
            <person name="Chaudhuri R.R."/>
            <person name="La Ragione R."/>
            <person name="Hildebrand F."/>
            <person name="Pallen M.J."/>
        </authorList>
    </citation>
    <scope>NUCLEOTIDE SEQUENCE</scope>
    <source>
        <strain evidence="10">A5-1222</strain>
    </source>
</reference>
<comment type="caution">
    <text evidence="10">The sequence shown here is derived from an EMBL/GenBank/DDBJ whole genome shotgun (WGS) entry which is preliminary data.</text>
</comment>
<sequence length="278" mass="31406">MTNNKVVEFENVYFEYCENKPILKNVSFEIYENEYVCILGHNGSGKSTISKVLVGLLKPRKGQVKLFGTPVSAQNLKDLRNNIGIVFQNPDNQFVGLLVKDDIAFGLENRKVPPKIINEIIDITAKSIGIEHLLDKSPEDLSGGQKQKVAIASVLAFNPQITIFDESTSMLDPKSKRELKELMFDLKQKAKKTIISITHDMEEVLQADRVIVLEKGEIVLNGSPDEIFLSNQDIAKYKLDFPFIYQLSHSLNQNNKDISLTLNKDDLLNQLCNIKKIK</sequence>
<evidence type="ECO:0000256" key="2">
    <source>
        <dbReference type="ARBA" id="ARBA00005417"/>
    </source>
</evidence>
<keyword evidence="5" id="KW-0547">Nucleotide-binding</keyword>
<dbReference type="PANTHER" id="PTHR43553">
    <property type="entry name" value="HEAVY METAL TRANSPORTER"/>
    <property type="match status" value="1"/>
</dbReference>
<evidence type="ECO:0000256" key="6">
    <source>
        <dbReference type="ARBA" id="ARBA00022840"/>
    </source>
</evidence>
<evidence type="ECO:0000313" key="11">
    <source>
        <dbReference type="Proteomes" id="UP000824247"/>
    </source>
</evidence>
<organism evidence="10 11">
    <name type="scientific">Candidatus Ureaplasma intestinipullorum</name>
    <dbReference type="NCBI Taxonomy" id="2838770"/>
    <lineage>
        <taxon>Bacteria</taxon>
        <taxon>Bacillati</taxon>
        <taxon>Mycoplasmatota</taxon>
        <taxon>Mycoplasmoidales</taxon>
        <taxon>Mycoplasmoidaceae</taxon>
        <taxon>Ureaplasma</taxon>
    </lineage>
</organism>
<evidence type="ECO:0000313" key="10">
    <source>
        <dbReference type="EMBL" id="MBU3831018.1"/>
    </source>
</evidence>
<evidence type="ECO:0000259" key="9">
    <source>
        <dbReference type="PROSITE" id="PS50893"/>
    </source>
</evidence>
<dbReference type="FunFam" id="3.40.50.300:FF:000224">
    <property type="entry name" value="Energy-coupling factor transporter ATP-binding protein EcfA"/>
    <property type="match status" value="1"/>
</dbReference>
<evidence type="ECO:0000256" key="4">
    <source>
        <dbReference type="ARBA" id="ARBA00022475"/>
    </source>
</evidence>
<dbReference type="Proteomes" id="UP000824247">
    <property type="component" value="Unassembled WGS sequence"/>
</dbReference>
<dbReference type="NCBIfam" id="TIGR04520">
    <property type="entry name" value="ECF_ATPase_1"/>
    <property type="match status" value="1"/>
</dbReference>
<dbReference type="Gene3D" id="3.40.50.300">
    <property type="entry name" value="P-loop containing nucleotide triphosphate hydrolases"/>
    <property type="match status" value="1"/>
</dbReference>
<dbReference type="PROSITE" id="PS50893">
    <property type="entry name" value="ABC_TRANSPORTER_2"/>
    <property type="match status" value="1"/>
</dbReference>
<dbReference type="NCBIfam" id="NF010167">
    <property type="entry name" value="PRK13648.1"/>
    <property type="match status" value="1"/>
</dbReference>
<evidence type="ECO:0000256" key="1">
    <source>
        <dbReference type="ARBA" id="ARBA00004236"/>
    </source>
</evidence>